<dbReference type="RefSeq" id="WP_012873657.1">
    <property type="nucleotide sequence ID" value="NC_013524.1"/>
</dbReference>
<feature type="domain" description="GH15-like" evidence="2">
    <location>
        <begin position="237"/>
        <end position="600"/>
    </location>
</feature>
<dbReference type="GO" id="GO:0004553">
    <property type="term" value="F:hydrolase activity, hydrolyzing O-glycosyl compounds"/>
    <property type="evidence" value="ECO:0007669"/>
    <property type="project" value="UniProtKB-ARBA"/>
</dbReference>
<dbReference type="Pfam" id="PF00723">
    <property type="entry name" value="Glyco_hydro_15"/>
    <property type="match status" value="1"/>
</dbReference>
<feature type="region of interest" description="Disordered" evidence="1">
    <location>
        <begin position="612"/>
        <end position="631"/>
    </location>
</feature>
<sequence>MPSEPDAVHPAPAGYLPLADYGVIGDGRSIALVANTGAIDWWCLPRFDGDPIFARLLDTRLGGSCVIQPRCSFHGRQAYLGETNVLATTFTTDAGEARVVDFMPALTEAQKRRYPIPFREIVRRVEGISGRVPMQLLLRPRPDYGRLTPRVRQTRADRYVIEWRDQALHVTAGVPLHIDPGTLTASFDLVPGQRVDLVLSYSSESPAELPTLGSLDLMQRLTVEFWEAWIRQCGYTGPYQSAVRRSALVLKLLTYAPSGAIIAAPTTSLPEQIGGVRNWDYRYCWLRDAAFTIRALLSLNYQREAHAFAEWLLHVTRLTHPELQVLYTLYGEADIPERTLDYLEGYRGSRPVRVGNAAAEQFQLDVYGEVIDALRIYHRVGGSFDRDGRRLIAGLAEVIARRWHEPDDGIWEVRSGRAQHIHSKVMAWVGLQAAIEIAQHERLPISVPHLERTADEIQAWVLRHGYDPGLGAFTRTYGSGDLDAALLVVPLVDFLDQRDPRVAEAVRAIERRLTRDDLVHRYLGEDGLPGEEGAFLICSFWLVEALARTGRLDEAHERFQRLLARANPLGLLAEEVDPVSGEQLGNFPQAFSHIGLINAAVTLHEVEQQPQRGAYSRVVGRSRRERPGMSR</sequence>
<evidence type="ECO:0000313" key="5">
    <source>
        <dbReference type="Proteomes" id="UP000002027"/>
    </source>
</evidence>
<dbReference type="HOGENOM" id="CLU_010399_2_0_0"/>
<reference evidence="4 5" key="2">
    <citation type="journal article" date="2010" name="Stand. Genomic Sci.">
        <title>Complete genome sequence of Desulfohalobium retbaense type strain (HR(100)).</title>
        <authorList>
            <person name="Spring S."/>
            <person name="Nolan M."/>
            <person name="Lapidus A."/>
            <person name="Glavina Del Rio T."/>
            <person name="Copeland A."/>
            <person name="Tice H."/>
            <person name="Cheng J.F."/>
            <person name="Lucas S."/>
            <person name="Land M."/>
            <person name="Chen F."/>
            <person name="Bruce D."/>
            <person name="Goodwin L."/>
            <person name="Pitluck S."/>
            <person name="Ivanova N."/>
            <person name="Mavromatis K."/>
            <person name="Mikhailova N."/>
            <person name="Pati A."/>
            <person name="Chen A."/>
            <person name="Palaniappan K."/>
            <person name="Hauser L."/>
            <person name="Chang Y.J."/>
            <person name="Jeffries C.D."/>
            <person name="Munk C."/>
            <person name="Kiss H."/>
            <person name="Chain P."/>
            <person name="Han C."/>
            <person name="Brettin T."/>
            <person name="Detter J.C."/>
            <person name="Schuler E."/>
            <person name="Goker M."/>
            <person name="Rohde M."/>
            <person name="Bristow J."/>
            <person name="Eisen J.A."/>
            <person name="Markowitz V."/>
            <person name="Hugenholtz P."/>
            <person name="Kyrpides N.C."/>
            <person name="Klenk H.P."/>
        </authorList>
    </citation>
    <scope>NUCLEOTIDE SEQUENCE [LARGE SCALE GENOMIC DNA]</scope>
    <source>
        <strain evidence="5">ATCC 49802 / DSM 20745 / S 6022</strain>
    </source>
</reference>
<dbReference type="Gene3D" id="1.50.10.10">
    <property type="match status" value="1"/>
</dbReference>
<dbReference type="EMBL" id="CP001824">
    <property type="protein sequence ID" value="ACZ40622.1"/>
    <property type="molecule type" value="Genomic_DNA"/>
</dbReference>
<dbReference type="GO" id="GO:0005975">
    <property type="term" value="P:carbohydrate metabolic process"/>
    <property type="evidence" value="ECO:0007669"/>
    <property type="project" value="InterPro"/>
</dbReference>
<accession>D1C9X9</accession>
<dbReference type="InterPro" id="IPR012341">
    <property type="entry name" value="6hp_glycosidase-like_sf"/>
</dbReference>
<proteinExistence type="predicted"/>
<dbReference type="SUPFAM" id="SSF48208">
    <property type="entry name" value="Six-hairpin glycosidases"/>
    <property type="match status" value="1"/>
</dbReference>
<keyword evidence="5" id="KW-1185">Reference proteome</keyword>
<evidence type="ECO:0000259" key="3">
    <source>
        <dbReference type="Pfam" id="PF19291"/>
    </source>
</evidence>
<dbReference type="CAZy" id="GH15">
    <property type="family name" value="Glycoside Hydrolase Family 15"/>
</dbReference>
<dbReference type="InterPro" id="IPR045582">
    <property type="entry name" value="Trehalase-like_N"/>
</dbReference>
<dbReference type="AlphaFoldDB" id="D1C9X9"/>
<feature type="domain" description="Trehalase-like N-terminal" evidence="3">
    <location>
        <begin position="21"/>
        <end position="180"/>
    </location>
</feature>
<dbReference type="InParanoid" id="D1C9X9"/>
<organism evidence="4 5">
    <name type="scientific">Sphaerobacter thermophilus (strain ATCC 49802 / DSM 20745 / KCCM 41009 / NCIMB 13125 / S 6022)</name>
    <dbReference type="NCBI Taxonomy" id="479434"/>
    <lineage>
        <taxon>Bacteria</taxon>
        <taxon>Pseudomonadati</taxon>
        <taxon>Thermomicrobiota</taxon>
        <taxon>Thermomicrobia</taxon>
        <taxon>Sphaerobacterales</taxon>
        <taxon>Sphaerobacterineae</taxon>
        <taxon>Sphaerobacteraceae</taxon>
        <taxon>Sphaerobacter</taxon>
    </lineage>
</organism>
<dbReference type="PANTHER" id="PTHR31616:SF0">
    <property type="entry name" value="GLUCAN 1,4-ALPHA-GLUCOSIDASE"/>
    <property type="match status" value="1"/>
</dbReference>
<dbReference type="InterPro" id="IPR008928">
    <property type="entry name" value="6-hairpin_glycosidase_sf"/>
</dbReference>
<keyword evidence="4" id="KW-0378">Hydrolase</keyword>
<reference evidence="5" key="1">
    <citation type="submission" date="2009-11" db="EMBL/GenBank/DDBJ databases">
        <title>The complete chromosome 2 of Sphaerobacter thermophilus DSM 20745.</title>
        <authorList>
            <person name="Lucas S."/>
            <person name="Copeland A."/>
            <person name="Lapidus A."/>
            <person name="Glavina del Rio T."/>
            <person name="Dalin E."/>
            <person name="Tice H."/>
            <person name="Bruce D."/>
            <person name="Goodwin L."/>
            <person name="Pitluck S."/>
            <person name="Kyrpides N."/>
            <person name="Mavromatis K."/>
            <person name="Ivanova N."/>
            <person name="Mikhailova N."/>
            <person name="LaButti K.M."/>
            <person name="Clum A."/>
            <person name="Sun H.I."/>
            <person name="Brettin T."/>
            <person name="Detter J.C."/>
            <person name="Han C."/>
            <person name="Larimer F."/>
            <person name="Land M."/>
            <person name="Hauser L."/>
            <person name="Markowitz V."/>
            <person name="Cheng J.F."/>
            <person name="Hugenholtz P."/>
            <person name="Woyke T."/>
            <person name="Wu D."/>
            <person name="Steenblock K."/>
            <person name="Schneider S."/>
            <person name="Pukall R."/>
            <person name="Goeker M."/>
            <person name="Klenk H.P."/>
            <person name="Eisen J.A."/>
        </authorList>
    </citation>
    <scope>NUCLEOTIDE SEQUENCE [LARGE SCALE GENOMIC DNA]</scope>
    <source>
        <strain evidence="5">ATCC 49802 / DSM 20745 / S 6022</strain>
    </source>
</reference>
<dbReference type="eggNOG" id="COG3387">
    <property type="taxonomic scope" value="Bacteria"/>
</dbReference>
<dbReference type="KEGG" id="sti:Sthe_3222"/>
<dbReference type="PANTHER" id="PTHR31616">
    <property type="entry name" value="TREHALASE"/>
    <property type="match status" value="1"/>
</dbReference>
<dbReference type="Proteomes" id="UP000002027">
    <property type="component" value="Chromosome 2"/>
</dbReference>
<protein>
    <submittedName>
        <fullName evidence="4">Glycoside hydrolase 15-related protein</fullName>
    </submittedName>
</protein>
<dbReference type="STRING" id="479434.Sthe_3222"/>
<gene>
    <name evidence="4" type="ordered locus">Sthe_3222</name>
</gene>
<dbReference type="Pfam" id="PF19291">
    <property type="entry name" value="TREH_N"/>
    <property type="match status" value="1"/>
</dbReference>
<evidence type="ECO:0000313" key="4">
    <source>
        <dbReference type="EMBL" id="ACZ40622.1"/>
    </source>
</evidence>
<name>D1C9X9_SPHTD</name>
<evidence type="ECO:0000259" key="2">
    <source>
        <dbReference type="Pfam" id="PF00723"/>
    </source>
</evidence>
<dbReference type="OrthoDB" id="3902805at2"/>
<dbReference type="InterPro" id="IPR011613">
    <property type="entry name" value="GH15-like"/>
</dbReference>
<evidence type="ECO:0000256" key="1">
    <source>
        <dbReference type="SAM" id="MobiDB-lite"/>
    </source>
</evidence>